<organism evidence="9 10">
    <name type="scientific">Amycolatopsis vastitatis</name>
    <dbReference type="NCBI Taxonomy" id="1905142"/>
    <lineage>
        <taxon>Bacteria</taxon>
        <taxon>Bacillati</taxon>
        <taxon>Actinomycetota</taxon>
        <taxon>Actinomycetes</taxon>
        <taxon>Pseudonocardiales</taxon>
        <taxon>Pseudonocardiaceae</taxon>
        <taxon>Amycolatopsis</taxon>
    </lineage>
</organism>
<dbReference type="AlphaFoldDB" id="A0A229SXE5"/>
<dbReference type="PANTHER" id="PTHR43884">
    <property type="entry name" value="ACYL-COA DEHYDROGENASE"/>
    <property type="match status" value="1"/>
</dbReference>
<dbReference type="InterPro" id="IPR037069">
    <property type="entry name" value="AcylCoA_DH/ox_N_sf"/>
</dbReference>
<dbReference type="Gene3D" id="1.20.140.10">
    <property type="entry name" value="Butyryl-CoA Dehydrogenase, subunit A, domain 3"/>
    <property type="match status" value="1"/>
</dbReference>
<name>A0A229SXE5_9PSEU</name>
<comment type="similarity">
    <text evidence="2 5">Belongs to the acyl-CoA dehydrogenase family.</text>
</comment>
<gene>
    <name evidence="9" type="ORF">CF165_30430</name>
</gene>
<dbReference type="GO" id="GO:0003995">
    <property type="term" value="F:acyl-CoA dehydrogenase activity"/>
    <property type="evidence" value="ECO:0007669"/>
    <property type="project" value="TreeGrafter"/>
</dbReference>
<dbReference type="InterPro" id="IPR013786">
    <property type="entry name" value="AcylCoA_DH/ox_N"/>
</dbReference>
<dbReference type="SUPFAM" id="SSF56645">
    <property type="entry name" value="Acyl-CoA dehydrogenase NM domain-like"/>
    <property type="match status" value="1"/>
</dbReference>
<reference evidence="10" key="1">
    <citation type="submission" date="2017-07" db="EMBL/GenBank/DDBJ databases">
        <title>Comparative genome mining reveals phylogenetic distribution patterns of secondary metabolites in Amycolatopsis.</title>
        <authorList>
            <person name="Adamek M."/>
            <person name="Alanjary M."/>
            <person name="Sales-Ortells H."/>
            <person name="Goodfellow M."/>
            <person name="Bull A.T."/>
            <person name="Kalinowski J."/>
            <person name="Ziemert N."/>
        </authorList>
    </citation>
    <scope>NUCLEOTIDE SEQUENCE [LARGE SCALE GENOMIC DNA]</scope>
    <source>
        <strain evidence="10">H5</strain>
    </source>
</reference>
<comment type="cofactor">
    <cofactor evidence="1 5">
        <name>FAD</name>
        <dbReference type="ChEBI" id="CHEBI:57692"/>
    </cofactor>
</comment>
<dbReference type="Pfam" id="PF02771">
    <property type="entry name" value="Acyl-CoA_dh_N"/>
    <property type="match status" value="1"/>
</dbReference>
<dbReference type="GO" id="GO:0050660">
    <property type="term" value="F:flavin adenine dinucleotide binding"/>
    <property type="evidence" value="ECO:0007669"/>
    <property type="project" value="InterPro"/>
</dbReference>
<feature type="domain" description="Acyl-CoA oxidase/dehydrogenase middle" evidence="7">
    <location>
        <begin position="107"/>
        <end position="197"/>
    </location>
</feature>
<dbReference type="EMBL" id="NMUL01000033">
    <property type="protein sequence ID" value="OXM63522.1"/>
    <property type="molecule type" value="Genomic_DNA"/>
</dbReference>
<dbReference type="PANTHER" id="PTHR43884:SF12">
    <property type="entry name" value="ISOVALERYL-COA DEHYDROGENASE, MITOCHONDRIAL-RELATED"/>
    <property type="match status" value="1"/>
</dbReference>
<keyword evidence="4 5" id="KW-0274">FAD</keyword>
<evidence type="ECO:0000259" key="8">
    <source>
        <dbReference type="Pfam" id="PF02771"/>
    </source>
</evidence>
<evidence type="ECO:0000313" key="9">
    <source>
        <dbReference type="EMBL" id="OXM63522.1"/>
    </source>
</evidence>
<dbReference type="Pfam" id="PF00441">
    <property type="entry name" value="Acyl-CoA_dh_1"/>
    <property type="match status" value="1"/>
</dbReference>
<proteinExistence type="inferred from homology"/>
<feature type="domain" description="Acyl-CoA dehydrogenase/oxidase C-terminal" evidence="6">
    <location>
        <begin position="215"/>
        <end position="357"/>
    </location>
</feature>
<keyword evidence="10" id="KW-1185">Reference proteome</keyword>
<evidence type="ECO:0000259" key="7">
    <source>
        <dbReference type="Pfam" id="PF02770"/>
    </source>
</evidence>
<evidence type="ECO:0000256" key="2">
    <source>
        <dbReference type="ARBA" id="ARBA00009347"/>
    </source>
</evidence>
<dbReference type="Pfam" id="PF02770">
    <property type="entry name" value="Acyl-CoA_dh_M"/>
    <property type="match status" value="1"/>
</dbReference>
<comment type="caution">
    <text evidence="9">The sequence shown here is derived from an EMBL/GenBank/DDBJ whole genome shotgun (WGS) entry which is preliminary data.</text>
</comment>
<sequence length="364" mass="37296">MDSAAFAASVRPDAAGWDAYGAVPAEVVKTMAQAGFLAADLPVSAGGTGRTQAGLGELCADLGGVCSALRALVTVQGMVAAAVLRWGTAGQRARWLPELAHGEVLAGFAATEAGAGSDLSAVTTSATREGGQVRVRGRKLWVTFGQLAGVFLVLAECAGRPLAVLVEAGRPGTVVEPVRGQLGMRAAQLAHVGFDGVLVPEENLLAPPGFGLSHVTATALDHGRFTVAWGCVGMAEACLRTAAEHAGNRVQGGVRLAGHQAVRALLGRCLADVHAARQLCARAADLRERGDPEAVAGTVLAKYVAARAAAAVADRAGQVLGAAGCAEDSPVGRFFRDAKVMRIIEGADEVAEQQLGEYALRWRP</sequence>
<feature type="domain" description="Acyl-CoA dehydrogenase/oxidase N-terminal" evidence="8">
    <location>
        <begin position="7"/>
        <end position="103"/>
    </location>
</feature>
<dbReference type="RefSeq" id="WP_093951030.1">
    <property type="nucleotide sequence ID" value="NZ_NMUL01000033.1"/>
</dbReference>
<protein>
    <submittedName>
        <fullName evidence="9">Acyl-CoA dehydrogenase</fullName>
    </submittedName>
</protein>
<dbReference type="Gene3D" id="1.10.540.10">
    <property type="entry name" value="Acyl-CoA dehydrogenase/oxidase, N-terminal domain"/>
    <property type="match status" value="1"/>
</dbReference>
<evidence type="ECO:0000313" key="10">
    <source>
        <dbReference type="Proteomes" id="UP000215199"/>
    </source>
</evidence>
<dbReference type="PIRSF" id="PIRSF016578">
    <property type="entry name" value="HsaA"/>
    <property type="match status" value="1"/>
</dbReference>
<evidence type="ECO:0000256" key="4">
    <source>
        <dbReference type="ARBA" id="ARBA00022827"/>
    </source>
</evidence>
<dbReference type="SUPFAM" id="SSF47203">
    <property type="entry name" value="Acyl-CoA dehydrogenase C-terminal domain-like"/>
    <property type="match status" value="1"/>
</dbReference>
<keyword evidence="3 5" id="KW-0285">Flavoprotein</keyword>
<dbReference type="CDD" id="cd00567">
    <property type="entry name" value="ACAD"/>
    <property type="match status" value="1"/>
</dbReference>
<dbReference type="Proteomes" id="UP000215199">
    <property type="component" value="Unassembled WGS sequence"/>
</dbReference>
<keyword evidence="5" id="KW-0560">Oxidoreductase</keyword>
<evidence type="ECO:0000256" key="5">
    <source>
        <dbReference type="RuleBase" id="RU362125"/>
    </source>
</evidence>
<dbReference type="InterPro" id="IPR009075">
    <property type="entry name" value="AcylCo_DH/oxidase_C"/>
</dbReference>
<evidence type="ECO:0000259" key="6">
    <source>
        <dbReference type="Pfam" id="PF00441"/>
    </source>
</evidence>
<dbReference type="InterPro" id="IPR006091">
    <property type="entry name" value="Acyl-CoA_Oxase/DH_mid-dom"/>
</dbReference>
<dbReference type="InterPro" id="IPR046373">
    <property type="entry name" value="Acyl-CoA_Oxase/DH_mid-dom_sf"/>
</dbReference>
<dbReference type="OrthoDB" id="9802447at2"/>
<accession>A0A229SXE5</accession>
<evidence type="ECO:0000256" key="3">
    <source>
        <dbReference type="ARBA" id="ARBA00022630"/>
    </source>
</evidence>
<dbReference type="InterPro" id="IPR009100">
    <property type="entry name" value="AcylCoA_DH/oxidase_NM_dom_sf"/>
</dbReference>
<dbReference type="Gene3D" id="2.40.110.10">
    <property type="entry name" value="Butyryl-CoA Dehydrogenase, subunit A, domain 2"/>
    <property type="match status" value="1"/>
</dbReference>
<evidence type="ECO:0000256" key="1">
    <source>
        <dbReference type="ARBA" id="ARBA00001974"/>
    </source>
</evidence>
<dbReference type="InterPro" id="IPR036250">
    <property type="entry name" value="AcylCo_DH-like_C"/>
</dbReference>